<evidence type="ECO:0000256" key="6">
    <source>
        <dbReference type="RuleBase" id="RU003355"/>
    </source>
</evidence>
<dbReference type="PROSITE" id="PS00138">
    <property type="entry name" value="SUBTILASE_SER"/>
    <property type="match status" value="1"/>
</dbReference>
<dbReference type="OrthoDB" id="206201at2759"/>
<dbReference type="PROSITE" id="PS51892">
    <property type="entry name" value="SUBTILASE"/>
    <property type="match status" value="1"/>
</dbReference>
<dbReference type="PANTHER" id="PTHR43806:SF11">
    <property type="entry name" value="CEREVISIN-RELATED"/>
    <property type="match status" value="1"/>
</dbReference>
<dbReference type="SUPFAM" id="SSF52743">
    <property type="entry name" value="Subtilisin-like"/>
    <property type="match status" value="1"/>
</dbReference>
<dbReference type="Pfam" id="PF05922">
    <property type="entry name" value="Inhibitor_I9"/>
    <property type="match status" value="1"/>
</dbReference>
<keyword evidence="3 5" id="KW-0378">Hydrolase</keyword>
<keyword evidence="2 5" id="KW-0645">Protease</keyword>
<protein>
    <submittedName>
        <fullName evidence="10">Serine-type endopeptidase</fullName>
    </submittedName>
</protein>
<reference evidence="10 11" key="1">
    <citation type="submission" date="2015-07" db="EMBL/GenBank/DDBJ databases">
        <title>Draft Genome Sequence of Malassezia furfur CBS1878 and Malassezia pachydermatis CBS1879.</title>
        <authorList>
            <person name="Triana S."/>
            <person name="Ohm R."/>
            <person name="Gonzalez A."/>
            <person name="DeCock H."/>
            <person name="Restrepo S."/>
            <person name="Celis A."/>
        </authorList>
    </citation>
    <scope>NUCLEOTIDE SEQUENCE [LARGE SCALE GENOMIC DNA]</scope>
    <source>
        <strain evidence="10 11">CBS 1879</strain>
    </source>
</reference>
<dbReference type="STRING" id="77020.A0A0M8MP83"/>
<keyword evidence="7" id="KW-0732">Signal</keyword>
<dbReference type="Gene3D" id="3.30.70.80">
    <property type="entry name" value="Peptidase S8 propeptide/proteinase inhibitor I9"/>
    <property type="match status" value="1"/>
</dbReference>
<evidence type="ECO:0000313" key="11">
    <source>
        <dbReference type="Proteomes" id="UP000037751"/>
    </source>
</evidence>
<name>A0A0M8MP83_9BASI</name>
<dbReference type="PANTHER" id="PTHR43806">
    <property type="entry name" value="PEPTIDASE S8"/>
    <property type="match status" value="1"/>
</dbReference>
<feature type="active site" description="Charge relay system" evidence="5">
    <location>
        <position position="429"/>
    </location>
</feature>
<organism evidence="10 11">
    <name type="scientific">Malassezia pachydermatis</name>
    <dbReference type="NCBI Taxonomy" id="77020"/>
    <lineage>
        <taxon>Eukaryota</taxon>
        <taxon>Fungi</taxon>
        <taxon>Dikarya</taxon>
        <taxon>Basidiomycota</taxon>
        <taxon>Ustilaginomycotina</taxon>
        <taxon>Malasseziomycetes</taxon>
        <taxon>Malasseziales</taxon>
        <taxon>Malasseziaceae</taxon>
        <taxon>Malassezia</taxon>
    </lineage>
</organism>
<dbReference type="PRINTS" id="PR00723">
    <property type="entry name" value="SUBTILISIN"/>
</dbReference>
<dbReference type="InterPro" id="IPR034193">
    <property type="entry name" value="PCSK9_ProteinaseK-like"/>
</dbReference>
<dbReference type="GO" id="GO:0005615">
    <property type="term" value="C:extracellular space"/>
    <property type="evidence" value="ECO:0007669"/>
    <property type="project" value="TreeGrafter"/>
</dbReference>
<dbReference type="InterPro" id="IPR023827">
    <property type="entry name" value="Peptidase_S8_Asp-AS"/>
</dbReference>
<evidence type="ECO:0000256" key="1">
    <source>
        <dbReference type="ARBA" id="ARBA00011073"/>
    </source>
</evidence>
<feature type="active site" description="Charge relay system" evidence="5">
    <location>
        <position position="259"/>
    </location>
</feature>
<dbReference type="GeneID" id="28730520"/>
<evidence type="ECO:0000313" key="10">
    <source>
        <dbReference type="EMBL" id="KOS14087.1"/>
    </source>
</evidence>
<dbReference type="InterPro" id="IPR050131">
    <property type="entry name" value="Peptidase_S8_subtilisin-like"/>
</dbReference>
<keyword evidence="4 5" id="KW-0720">Serine protease</keyword>
<dbReference type="InterPro" id="IPR015500">
    <property type="entry name" value="Peptidase_S8_subtilisin-rel"/>
</dbReference>
<dbReference type="GO" id="GO:0006508">
    <property type="term" value="P:proteolysis"/>
    <property type="evidence" value="ECO:0007669"/>
    <property type="project" value="UniProtKB-KW"/>
</dbReference>
<evidence type="ECO:0000256" key="4">
    <source>
        <dbReference type="ARBA" id="ARBA00022825"/>
    </source>
</evidence>
<dbReference type="GO" id="GO:0004252">
    <property type="term" value="F:serine-type endopeptidase activity"/>
    <property type="evidence" value="ECO:0007669"/>
    <property type="project" value="UniProtKB-UniRule"/>
</dbReference>
<comment type="similarity">
    <text evidence="1 5 6">Belongs to the peptidase S8 family.</text>
</comment>
<keyword evidence="11" id="KW-1185">Reference proteome</keyword>
<dbReference type="InterPro" id="IPR036852">
    <property type="entry name" value="Peptidase_S8/S53_dom_sf"/>
</dbReference>
<evidence type="ECO:0000259" key="8">
    <source>
        <dbReference type="Pfam" id="PF00082"/>
    </source>
</evidence>
<evidence type="ECO:0000256" key="2">
    <source>
        <dbReference type="ARBA" id="ARBA00022670"/>
    </source>
</evidence>
<dbReference type="Gene3D" id="3.40.50.200">
    <property type="entry name" value="Peptidase S8/S53 domain"/>
    <property type="match status" value="1"/>
</dbReference>
<dbReference type="Proteomes" id="UP000037751">
    <property type="component" value="Unassembled WGS sequence"/>
</dbReference>
<feature type="domain" description="Peptidase S8/S53" evidence="8">
    <location>
        <begin position="218"/>
        <end position="446"/>
    </location>
</feature>
<dbReference type="AlphaFoldDB" id="A0A0M8MP83"/>
<feature type="domain" description="Inhibitor I9" evidence="9">
    <location>
        <begin position="64"/>
        <end position="154"/>
    </location>
</feature>
<dbReference type="InterPro" id="IPR037045">
    <property type="entry name" value="S8pro/Inhibitor_I9_sf"/>
</dbReference>
<comment type="caution">
    <text evidence="10">The sequence shown here is derived from an EMBL/GenBank/DDBJ whole genome shotgun (WGS) entry which is preliminary data.</text>
</comment>
<feature type="chain" id="PRO_5005818603" evidence="7">
    <location>
        <begin position="27"/>
        <end position="547"/>
    </location>
</feature>
<evidence type="ECO:0000259" key="9">
    <source>
        <dbReference type="Pfam" id="PF05922"/>
    </source>
</evidence>
<dbReference type="VEuPathDB" id="FungiDB:Malapachy_4189"/>
<dbReference type="CDD" id="cd04077">
    <property type="entry name" value="Peptidases_S8_PCSK9_ProteinaseK_like"/>
    <property type="match status" value="1"/>
</dbReference>
<feature type="signal peptide" evidence="7">
    <location>
        <begin position="1"/>
        <end position="26"/>
    </location>
</feature>
<sequence length="547" mass="58984">MLPPSSARRVLLLVALVSLCVPYACAAPSLVDAYRASHRYAQTQEVSMAPMLHEDDGRDVVPHSYMVMLKPGVTASSFLQHRAAVSNVVMAAQNAAISASSADEQAMAQAMGFRHIFDKDTLQGYAGTFTPDVLAFIRAQPEVEYVEPDSVVQITALAQDDRFVRTMDEESEARRLPWNHPEQHLTEVGAPWGLARISHRDSLHLSTFNKYVYEAVGGEGVTAYIIDTGIHVDHEDFQGRARWGKTMPPNEKDVDAHGHGTHVAGTIGSLTYGVAKNTELVAVKVLGASGQGTMADVTAGVLWAITDAQRLTEEMLAHPTSPKAKKHRGFVANMSLGGGKSPTLDRAVAAGIAAGLHFGVAAGNENQDACNVSPAGTKHAVTVAASTIADERAYFSNKGSCVDIFGPGLNVLSTWKEGPRSVNTMSGTSMATPHIVGLMSYLLSIYGTDDFHLMKDVRPSRLGPFAVQDTSSWWTALWAVTQHWWPWWLTTRPALLDDTVEVMAVESVLHPVDLKKALHRFATPGALAALDPDTVNSLAFNNATQTL</sequence>
<accession>A0A0M8MP83</accession>
<gene>
    <name evidence="10" type="ORF">Malapachy_4189</name>
</gene>
<dbReference type="SUPFAM" id="SSF54897">
    <property type="entry name" value="Protease propeptides/inhibitors"/>
    <property type="match status" value="1"/>
</dbReference>
<evidence type="ECO:0000256" key="5">
    <source>
        <dbReference type="PROSITE-ProRule" id="PRU01240"/>
    </source>
</evidence>
<dbReference type="PROSITE" id="PS00136">
    <property type="entry name" value="SUBTILASE_ASP"/>
    <property type="match status" value="1"/>
</dbReference>
<feature type="active site" description="Charge relay system" evidence="5">
    <location>
        <position position="227"/>
    </location>
</feature>
<evidence type="ECO:0000256" key="7">
    <source>
        <dbReference type="SAM" id="SignalP"/>
    </source>
</evidence>
<dbReference type="Pfam" id="PF00082">
    <property type="entry name" value="Peptidase_S8"/>
    <property type="match status" value="1"/>
</dbReference>
<dbReference type="EMBL" id="LGAV01000004">
    <property type="protein sequence ID" value="KOS14087.1"/>
    <property type="molecule type" value="Genomic_DNA"/>
</dbReference>
<dbReference type="InterPro" id="IPR023828">
    <property type="entry name" value="Peptidase_S8_Ser-AS"/>
</dbReference>
<dbReference type="InterPro" id="IPR000209">
    <property type="entry name" value="Peptidase_S8/S53_dom"/>
</dbReference>
<proteinExistence type="inferred from homology"/>
<dbReference type="PROSITE" id="PS00137">
    <property type="entry name" value="SUBTILASE_HIS"/>
    <property type="match status" value="1"/>
</dbReference>
<evidence type="ECO:0000256" key="3">
    <source>
        <dbReference type="ARBA" id="ARBA00022801"/>
    </source>
</evidence>
<dbReference type="InterPro" id="IPR010259">
    <property type="entry name" value="S8pro/Inhibitor_I9"/>
</dbReference>
<dbReference type="InterPro" id="IPR022398">
    <property type="entry name" value="Peptidase_S8_His-AS"/>
</dbReference>
<dbReference type="RefSeq" id="XP_017991719.1">
    <property type="nucleotide sequence ID" value="XM_018138644.1"/>
</dbReference>